<dbReference type="Pfam" id="PF10899">
    <property type="entry name" value="AbiGi"/>
    <property type="match status" value="1"/>
</dbReference>
<evidence type="ECO:0000313" key="1">
    <source>
        <dbReference type="EMBL" id="OAB81595.1"/>
    </source>
</evidence>
<keyword evidence="2" id="KW-1185">Reference proteome</keyword>
<evidence type="ECO:0000313" key="2">
    <source>
        <dbReference type="Proteomes" id="UP000077013"/>
    </source>
</evidence>
<organism evidence="1 2">
    <name type="scientific">Cochleicola gelatinilyticus</name>
    <dbReference type="NCBI Taxonomy" id="1763537"/>
    <lineage>
        <taxon>Bacteria</taxon>
        <taxon>Pseudomonadati</taxon>
        <taxon>Bacteroidota</taxon>
        <taxon>Flavobacteriia</taxon>
        <taxon>Flavobacteriales</taxon>
        <taxon>Flavobacteriaceae</taxon>
        <taxon>Cochleicola</taxon>
    </lineage>
</organism>
<accession>A0A167KAZ5</accession>
<evidence type="ECO:0008006" key="3">
    <source>
        <dbReference type="Google" id="ProtNLM"/>
    </source>
</evidence>
<sequence length="259" mass="30225">MSNISSNSLFHFTPKLEYLTEIFKRGFQPRYCSEDLKLNESRSIRGFNFGIPMTCFCDISLGQISNHINTYGNYGIGMKKEWGIKKRLNPIIYVNKDSYVAEPLSIIAENALELNKLKDENVRKIGGEIMNSWANLLMYSKPYTGDFKHQGTKHKDVKFYNEREWRYIPSKGGKSAPHGTLSKEKMENSTELEKANEKLKNYRLRFKADDVKYIFVKNENEIHRMVSELRTIKSPIYDNKTIDILTSKILTTEQIFEDF</sequence>
<protein>
    <recommendedName>
        <fullName evidence="3">Abortive phage resistance protein</fullName>
    </recommendedName>
</protein>
<dbReference type="STRING" id="1763537.ULVI_00970"/>
<gene>
    <name evidence="1" type="ORF">ULVI_00970</name>
</gene>
<dbReference type="AlphaFoldDB" id="A0A167KAZ5"/>
<proteinExistence type="predicted"/>
<name>A0A167KAZ5_9FLAO</name>
<dbReference type="InterPro" id="IPR021223">
    <property type="entry name" value="AbiGi"/>
</dbReference>
<dbReference type="Proteomes" id="UP000077013">
    <property type="component" value="Unassembled WGS sequence"/>
</dbReference>
<dbReference type="OrthoDB" id="680500at2"/>
<dbReference type="EMBL" id="LRXL01000010">
    <property type="protein sequence ID" value="OAB81595.1"/>
    <property type="molecule type" value="Genomic_DNA"/>
</dbReference>
<comment type="caution">
    <text evidence="1">The sequence shown here is derived from an EMBL/GenBank/DDBJ whole genome shotgun (WGS) entry which is preliminary data.</text>
</comment>
<reference evidence="1 2" key="1">
    <citation type="submission" date="2016-02" db="EMBL/GenBank/DDBJ databases">
        <title>Ulvibacter sp. LPB0005, isolated from Thais luteostoma.</title>
        <authorList>
            <person name="Shin S.-K."/>
            <person name="Yi H."/>
        </authorList>
    </citation>
    <scope>NUCLEOTIDE SEQUENCE [LARGE SCALE GENOMIC DNA]</scope>
    <source>
        <strain evidence="1 2">LPB0005</strain>
    </source>
</reference>
<dbReference type="RefSeq" id="WP_068588557.1">
    <property type="nucleotide sequence ID" value="NZ_LRXL01000010.1"/>
</dbReference>